<dbReference type="InterPro" id="IPR000477">
    <property type="entry name" value="RT_dom"/>
</dbReference>
<dbReference type="GO" id="GO:0003677">
    <property type="term" value="F:DNA binding"/>
    <property type="evidence" value="ECO:0007669"/>
    <property type="project" value="UniProtKB-KW"/>
</dbReference>
<organism evidence="3 4">
    <name type="scientific">Tilletia controversa</name>
    <name type="common">dwarf bunt fungus</name>
    <dbReference type="NCBI Taxonomy" id="13291"/>
    <lineage>
        <taxon>Eukaryota</taxon>
        <taxon>Fungi</taxon>
        <taxon>Dikarya</taxon>
        <taxon>Basidiomycota</taxon>
        <taxon>Ustilaginomycotina</taxon>
        <taxon>Exobasidiomycetes</taxon>
        <taxon>Tilletiales</taxon>
        <taxon>Tilletiaceae</taxon>
        <taxon>Tilletia</taxon>
    </lineage>
</organism>
<dbReference type="PANTHER" id="PTHR33050">
    <property type="entry name" value="REVERSE TRANSCRIPTASE DOMAIN-CONTAINING PROTEIN"/>
    <property type="match status" value="1"/>
</dbReference>
<evidence type="ECO:0000313" key="3">
    <source>
        <dbReference type="EMBL" id="KAE8245544.1"/>
    </source>
</evidence>
<dbReference type="EMBL" id="LWDE02000714">
    <property type="protein sequence ID" value="KAE8245544.1"/>
    <property type="molecule type" value="Genomic_DNA"/>
</dbReference>
<dbReference type="Gene3D" id="1.10.150.130">
    <property type="match status" value="1"/>
</dbReference>
<reference evidence="3" key="1">
    <citation type="submission" date="2016-04" db="EMBL/GenBank/DDBJ databases">
        <authorList>
            <person name="Nguyen H.D."/>
            <person name="Samba Siva P."/>
            <person name="Cullis J."/>
            <person name="Levesque C.A."/>
            <person name="Hambleton S."/>
        </authorList>
    </citation>
    <scope>NUCLEOTIDE SEQUENCE</scope>
    <source>
        <strain evidence="3">DAOMC 236426</strain>
    </source>
</reference>
<proteinExistence type="predicted"/>
<sequence length="628" mass="69751">MHHCFPDIILKHYVDDFLLIDVAPPSSSHRGHPFELLLRVVKQFGWTIHPTKQFSWTRRFTFLGIDWDLDAKTASLTSQKQRKFMRKFEHAYNPSSTLSEKEIASIIGSCQHTCVLTTTRRSKLNALYSLRNTFRGQHKAAKKHLPTAARAEVRSWLEFFQQGPVTCSLSFPTHLHPTPLYTDASDFGLGIVFGDHAITIPLPADYTARPGINIGVGEAWAFELGVYAAIQHGAVNCILTTYVDNLGVVHAARRGRSRNTLANEAIDRAADAALAANVDLSIIYVPSAENLSQRHHNFRTPSASFPAPQRHELTDQAAQSRQHALTIIGSLSVADTSSGSALTPAEVWNSLSADNTPTCSLTGKKADDLGREHVLVELSPAEHLVAAIHGSLPLHTIQQLRQFRSHRVKLDTRKRYGGHVVAFLRWADDLDIPQHMRFPIPPTIVLLYFSSAAPFYAANTLSKMVSGLQAWHAVHALPWALDRVEARTLRQALANLALPPLDLRRPVRLADFEAMQRHMAVADRAHTAVYTCALFSLWSMARHGELTVDVVSRPHDSRPRRSDIRMATGEQGQIKSVIVYLPEDKTHGNTGFNRVVSTQSQDPRMCPVAALQHHLQQSPVPSSCGVFA</sequence>
<reference evidence="3" key="2">
    <citation type="journal article" date="2019" name="IMA Fungus">
        <title>Genome sequencing and comparison of five Tilletia species to identify candidate genes for the detection of regulated species infecting wheat.</title>
        <authorList>
            <person name="Nguyen H.D.T."/>
            <person name="Sultana T."/>
            <person name="Kesanakurti P."/>
            <person name="Hambleton S."/>
        </authorList>
    </citation>
    <scope>NUCLEOTIDE SEQUENCE</scope>
    <source>
        <strain evidence="3">DAOMC 236426</strain>
    </source>
</reference>
<comment type="caution">
    <text evidence="3">The sequence shown here is derived from an EMBL/GenBank/DDBJ whole genome shotgun (WGS) entry which is preliminary data.</text>
</comment>
<dbReference type="Proteomes" id="UP000077684">
    <property type="component" value="Unassembled WGS sequence"/>
</dbReference>
<keyword evidence="1" id="KW-0238">DNA-binding</keyword>
<evidence type="ECO:0000259" key="2">
    <source>
        <dbReference type="PROSITE" id="PS50878"/>
    </source>
</evidence>
<evidence type="ECO:0000313" key="4">
    <source>
        <dbReference type="Proteomes" id="UP000077684"/>
    </source>
</evidence>
<dbReference type="PROSITE" id="PS50878">
    <property type="entry name" value="RT_POL"/>
    <property type="match status" value="1"/>
</dbReference>
<name>A0A8X7SVI5_9BASI</name>
<feature type="domain" description="Reverse transcriptase" evidence="2">
    <location>
        <begin position="1"/>
        <end position="67"/>
    </location>
</feature>
<dbReference type="SUPFAM" id="SSF56672">
    <property type="entry name" value="DNA/RNA polymerases"/>
    <property type="match status" value="1"/>
</dbReference>
<evidence type="ECO:0000256" key="1">
    <source>
        <dbReference type="ARBA" id="ARBA00023125"/>
    </source>
</evidence>
<dbReference type="SUPFAM" id="SSF47823">
    <property type="entry name" value="lambda integrase-like, N-terminal domain"/>
    <property type="match status" value="1"/>
</dbReference>
<gene>
    <name evidence="3" type="ORF">A4X06_0g5612</name>
</gene>
<keyword evidence="4" id="KW-1185">Reference proteome</keyword>
<protein>
    <recommendedName>
        <fullName evidence="2">Reverse transcriptase domain-containing protein</fullName>
    </recommendedName>
</protein>
<dbReference type="InterPro" id="IPR052055">
    <property type="entry name" value="Hepadnavirus_pol/RT"/>
</dbReference>
<dbReference type="AlphaFoldDB" id="A0A8X7SVI5"/>
<dbReference type="InterPro" id="IPR043502">
    <property type="entry name" value="DNA/RNA_pol_sf"/>
</dbReference>
<dbReference type="InterPro" id="IPR010998">
    <property type="entry name" value="Integrase_recombinase_N"/>
</dbReference>
<dbReference type="PANTHER" id="PTHR33050:SF7">
    <property type="entry name" value="RIBONUCLEASE H"/>
    <property type="match status" value="1"/>
</dbReference>
<accession>A0A8X7SVI5</accession>